<dbReference type="EMBL" id="CP058554">
    <property type="protein sequence ID" value="QMV74360.1"/>
    <property type="molecule type" value="Genomic_DNA"/>
</dbReference>
<reference evidence="6 7" key="1">
    <citation type="journal article" date="2020" name="G3 (Bethesda)">
        <title>CeMbio - The Caenorhabditis elegans Microbiome Resource.</title>
        <authorList>
            <person name="Dirksen P."/>
            <person name="Assie A."/>
            <person name="Zimmermann J."/>
            <person name="Zhang F."/>
            <person name="Tietje A.M."/>
            <person name="Marsh S.A."/>
            <person name="Felix M.A."/>
            <person name="Shapira M."/>
            <person name="Kaleta C."/>
            <person name="Schulenburg H."/>
            <person name="Samuel B."/>
        </authorList>
    </citation>
    <scope>NUCLEOTIDE SEQUENCE [LARGE SCALE GENOMIC DNA]</scope>
    <source>
        <strain evidence="6 7">BIGb0172</strain>
    </source>
</reference>
<keyword evidence="1" id="KW-0805">Transcription regulation</keyword>
<evidence type="ECO:0000256" key="3">
    <source>
        <dbReference type="ARBA" id="ARBA00023163"/>
    </source>
</evidence>
<dbReference type="InterPro" id="IPR029016">
    <property type="entry name" value="GAF-like_dom_sf"/>
</dbReference>
<keyword evidence="3" id="KW-0804">Transcription</keyword>
<dbReference type="InterPro" id="IPR005471">
    <property type="entry name" value="Tscrpt_reg_IclR_N"/>
</dbReference>
<dbReference type="Pfam" id="PF09339">
    <property type="entry name" value="HTH_IclR"/>
    <property type="match status" value="1"/>
</dbReference>
<dbReference type="InterPro" id="IPR036390">
    <property type="entry name" value="WH_DNA-bd_sf"/>
</dbReference>
<organism evidence="6 7">
    <name type="scientific">Comamonas piscis</name>
    <dbReference type="NCBI Taxonomy" id="1562974"/>
    <lineage>
        <taxon>Bacteria</taxon>
        <taxon>Pseudomonadati</taxon>
        <taxon>Pseudomonadota</taxon>
        <taxon>Betaproteobacteria</taxon>
        <taxon>Burkholderiales</taxon>
        <taxon>Comamonadaceae</taxon>
        <taxon>Comamonas</taxon>
    </lineage>
</organism>
<sequence>MATEEKPAKDGARIRDVPAVTRAVSILRLLGKTSSPLTLKVISEELGLVTSTALHILRALVAEDLVSVDVETKRYSLGVGMLTLAKSVIERNPFPTLVQPMLDQVSEDWGLTTIGVEVSGLEHMVVLALSRSHTPFSLHVDVGSRFPALISATGRLVAAYSAASPKELERKFKALRWDKAPDFEVWSAEVEAVRKKGFSIDRNNYITGVVVIAIPVLDRLGRMTHSLVAAGMAEGLSVTQGQQVAKQLQGHAASLTQFLA</sequence>
<dbReference type="GO" id="GO:0003700">
    <property type="term" value="F:DNA-binding transcription factor activity"/>
    <property type="evidence" value="ECO:0007669"/>
    <property type="project" value="TreeGrafter"/>
</dbReference>
<feature type="domain" description="IclR-ED" evidence="5">
    <location>
        <begin position="80"/>
        <end position="260"/>
    </location>
</feature>
<dbReference type="Proteomes" id="UP000515240">
    <property type="component" value="Chromosome"/>
</dbReference>
<evidence type="ECO:0000313" key="7">
    <source>
        <dbReference type="Proteomes" id="UP000515240"/>
    </source>
</evidence>
<accession>A0A7G5EK35</accession>
<keyword evidence="2" id="KW-0238">DNA-binding</keyword>
<dbReference type="SUPFAM" id="SSF46785">
    <property type="entry name" value="Winged helix' DNA-binding domain"/>
    <property type="match status" value="1"/>
</dbReference>
<name>A0A7G5EK35_9BURK</name>
<dbReference type="GO" id="GO:0003677">
    <property type="term" value="F:DNA binding"/>
    <property type="evidence" value="ECO:0007669"/>
    <property type="project" value="UniProtKB-KW"/>
</dbReference>
<dbReference type="RefSeq" id="WP_182323945.1">
    <property type="nucleotide sequence ID" value="NZ_CP058554.1"/>
</dbReference>
<dbReference type="AlphaFoldDB" id="A0A7G5EK35"/>
<dbReference type="SMART" id="SM00346">
    <property type="entry name" value="HTH_ICLR"/>
    <property type="match status" value="1"/>
</dbReference>
<evidence type="ECO:0000313" key="6">
    <source>
        <dbReference type="EMBL" id="QMV74360.1"/>
    </source>
</evidence>
<evidence type="ECO:0000256" key="2">
    <source>
        <dbReference type="ARBA" id="ARBA00023125"/>
    </source>
</evidence>
<evidence type="ECO:0000256" key="1">
    <source>
        <dbReference type="ARBA" id="ARBA00023015"/>
    </source>
</evidence>
<dbReference type="Gene3D" id="1.10.10.10">
    <property type="entry name" value="Winged helix-like DNA-binding domain superfamily/Winged helix DNA-binding domain"/>
    <property type="match status" value="1"/>
</dbReference>
<dbReference type="GO" id="GO:0045892">
    <property type="term" value="P:negative regulation of DNA-templated transcription"/>
    <property type="evidence" value="ECO:0007669"/>
    <property type="project" value="TreeGrafter"/>
</dbReference>
<dbReference type="SUPFAM" id="SSF55781">
    <property type="entry name" value="GAF domain-like"/>
    <property type="match status" value="1"/>
</dbReference>
<feature type="domain" description="HTH iclR-type" evidence="4">
    <location>
        <begin position="17"/>
        <end position="79"/>
    </location>
</feature>
<evidence type="ECO:0000259" key="4">
    <source>
        <dbReference type="PROSITE" id="PS51077"/>
    </source>
</evidence>
<dbReference type="PANTHER" id="PTHR30136:SF24">
    <property type="entry name" value="HTH-TYPE TRANSCRIPTIONAL REPRESSOR ALLR"/>
    <property type="match status" value="1"/>
</dbReference>
<dbReference type="PROSITE" id="PS51078">
    <property type="entry name" value="ICLR_ED"/>
    <property type="match status" value="1"/>
</dbReference>
<proteinExistence type="predicted"/>
<dbReference type="InterPro" id="IPR036388">
    <property type="entry name" value="WH-like_DNA-bd_sf"/>
</dbReference>
<dbReference type="PROSITE" id="PS51077">
    <property type="entry name" value="HTH_ICLR"/>
    <property type="match status" value="1"/>
</dbReference>
<dbReference type="KEGG" id="cpis:HS961_16810"/>
<dbReference type="Gene3D" id="3.30.450.40">
    <property type="match status" value="1"/>
</dbReference>
<keyword evidence="7" id="KW-1185">Reference proteome</keyword>
<gene>
    <name evidence="6" type="ORF">HS961_16810</name>
</gene>
<dbReference type="InterPro" id="IPR050707">
    <property type="entry name" value="HTH_MetabolicPath_Reg"/>
</dbReference>
<protein>
    <submittedName>
        <fullName evidence="6">Helix-turn-helix domain-containing protein</fullName>
    </submittedName>
</protein>
<dbReference type="InterPro" id="IPR014757">
    <property type="entry name" value="Tscrpt_reg_IclR_C"/>
</dbReference>
<dbReference type="PANTHER" id="PTHR30136">
    <property type="entry name" value="HELIX-TURN-HELIX TRANSCRIPTIONAL REGULATOR, ICLR FAMILY"/>
    <property type="match status" value="1"/>
</dbReference>
<evidence type="ECO:0000259" key="5">
    <source>
        <dbReference type="PROSITE" id="PS51078"/>
    </source>
</evidence>
<dbReference type="Pfam" id="PF01614">
    <property type="entry name" value="IclR_C"/>
    <property type="match status" value="1"/>
</dbReference>